<dbReference type="InterPro" id="IPR001314">
    <property type="entry name" value="Peptidase_S1A"/>
</dbReference>
<dbReference type="InterPro" id="IPR043504">
    <property type="entry name" value="Peptidase_S1_PA_chymotrypsin"/>
</dbReference>
<accession>A0AAV2S700</accession>
<evidence type="ECO:0000313" key="3">
    <source>
        <dbReference type="Proteomes" id="UP001497623"/>
    </source>
</evidence>
<dbReference type="GO" id="GO:0004252">
    <property type="term" value="F:serine-type endopeptidase activity"/>
    <property type="evidence" value="ECO:0007669"/>
    <property type="project" value="InterPro"/>
</dbReference>
<dbReference type="PANTHER" id="PTHR24260:SF147">
    <property type="entry name" value="EG:BACR7A4.3 PROTEIN-RELATED"/>
    <property type="match status" value="1"/>
</dbReference>
<dbReference type="InterPro" id="IPR051333">
    <property type="entry name" value="CLIP_Serine_Protease"/>
</dbReference>
<evidence type="ECO:0000313" key="2">
    <source>
        <dbReference type="EMBL" id="CAL4158997.1"/>
    </source>
</evidence>
<comment type="caution">
    <text evidence="2">The sequence shown here is derived from an EMBL/GenBank/DDBJ whole genome shotgun (WGS) entry which is preliminary data.</text>
</comment>
<dbReference type="Pfam" id="PF00089">
    <property type="entry name" value="Trypsin"/>
    <property type="match status" value="1"/>
</dbReference>
<name>A0AAV2S700_MEGNR</name>
<keyword evidence="3" id="KW-1185">Reference proteome</keyword>
<dbReference type="PROSITE" id="PS50240">
    <property type="entry name" value="TRYPSIN_DOM"/>
    <property type="match status" value="1"/>
</dbReference>
<sequence length="107" mass="12210">MWGTLITNRHVLSAAHCFLHPSVISPPNHVRLGEHHLRRDGDGAQDFLIVDKRSNNYNKVTNSNDIIILKLDRYVTFNGGIFPACLPFQLPEQEYVQKRLTVVGWGM</sequence>
<feature type="domain" description="Peptidase S1" evidence="1">
    <location>
        <begin position="1"/>
        <end position="107"/>
    </location>
</feature>
<dbReference type="Gene3D" id="2.40.10.10">
    <property type="entry name" value="Trypsin-like serine proteases"/>
    <property type="match status" value="2"/>
</dbReference>
<dbReference type="PANTHER" id="PTHR24260">
    <property type="match status" value="1"/>
</dbReference>
<dbReference type="SUPFAM" id="SSF50494">
    <property type="entry name" value="Trypsin-like serine proteases"/>
    <property type="match status" value="1"/>
</dbReference>
<proteinExistence type="predicted"/>
<protein>
    <recommendedName>
        <fullName evidence="1">Peptidase S1 domain-containing protein</fullName>
    </recommendedName>
</protein>
<dbReference type="PROSITE" id="PS00134">
    <property type="entry name" value="TRYPSIN_HIS"/>
    <property type="match status" value="1"/>
</dbReference>
<dbReference type="GO" id="GO:0006508">
    <property type="term" value="P:proteolysis"/>
    <property type="evidence" value="ECO:0007669"/>
    <property type="project" value="InterPro"/>
</dbReference>
<feature type="non-terminal residue" evidence="2">
    <location>
        <position position="107"/>
    </location>
</feature>
<dbReference type="EMBL" id="CAXKWB010043202">
    <property type="protein sequence ID" value="CAL4158997.1"/>
    <property type="molecule type" value="Genomic_DNA"/>
</dbReference>
<reference evidence="2 3" key="1">
    <citation type="submission" date="2024-05" db="EMBL/GenBank/DDBJ databases">
        <authorList>
            <person name="Wallberg A."/>
        </authorList>
    </citation>
    <scope>NUCLEOTIDE SEQUENCE [LARGE SCALE GENOMIC DNA]</scope>
</reference>
<gene>
    <name evidence="2" type="ORF">MNOR_LOCUS32194</name>
</gene>
<dbReference type="Proteomes" id="UP001497623">
    <property type="component" value="Unassembled WGS sequence"/>
</dbReference>
<dbReference type="InterPro" id="IPR009003">
    <property type="entry name" value="Peptidase_S1_PA"/>
</dbReference>
<dbReference type="PRINTS" id="PR00722">
    <property type="entry name" value="CHYMOTRYPSIN"/>
</dbReference>
<dbReference type="InterPro" id="IPR018114">
    <property type="entry name" value="TRYPSIN_HIS"/>
</dbReference>
<dbReference type="InterPro" id="IPR001254">
    <property type="entry name" value="Trypsin_dom"/>
</dbReference>
<organism evidence="2 3">
    <name type="scientific">Meganyctiphanes norvegica</name>
    <name type="common">Northern krill</name>
    <name type="synonym">Thysanopoda norvegica</name>
    <dbReference type="NCBI Taxonomy" id="48144"/>
    <lineage>
        <taxon>Eukaryota</taxon>
        <taxon>Metazoa</taxon>
        <taxon>Ecdysozoa</taxon>
        <taxon>Arthropoda</taxon>
        <taxon>Crustacea</taxon>
        <taxon>Multicrustacea</taxon>
        <taxon>Malacostraca</taxon>
        <taxon>Eumalacostraca</taxon>
        <taxon>Eucarida</taxon>
        <taxon>Euphausiacea</taxon>
        <taxon>Euphausiidae</taxon>
        <taxon>Meganyctiphanes</taxon>
    </lineage>
</organism>
<evidence type="ECO:0000259" key="1">
    <source>
        <dbReference type="PROSITE" id="PS50240"/>
    </source>
</evidence>
<dbReference type="AlphaFoldDB" id="A0AAV2S700"/>